<organism evidence="2 3">
    <name type="scientific">Clostridium perfringens (strain ATCC 13124 / DSM 756 / JCM 1290 / NCIMB 6125 / NCTC 8237 / Type A)</name>
    <dbReference type="NCBI Taxonomy" id="195103"/>
    <lineage>
        <taxon>Bacteria</taxon>
        <taxon>Bacillati</taxon>
        <taxon>Bacillota</taxon>
        <taxon>Clostridia</taxon>
        <taxon>Eubacteriales</taxon>
        <taxon>Clostridiaceae</taxon>
        <taxon>Clostridium</taxon>
    </lineage>
</organism>
<dbReference type="STRING" id="195103.CPF_2387"/>
<protein>
    <recommendedName>
        <fullName evidence="1">DUF2344 domain-containing protein</fullName>
    </recommendedName>
</protein>
<feature type="domain" description="DUF2344" evidence="1">
    <location>
        <begin position="4"/>
        <end position="192"/>
    </location>
</feature>
<keyword evidence="3" id="KW-1185">Reference proteome</keyword>
<dbReference type="HOGENOM" id="CLU_083579_1_0_9"/>
<dbReference type="InterPro" id="IPR018768">
    <property type="entry name" value="DUF2344"/>
</dbReference>
<dbReference type="eggNOG" id="COG5011">
    <property type="taxonomic scope" value="Bacteria"/>
</dbReference>
<dbReference type="EMBL" id="CP000246">
    <property type="protein sequence ID" value="ABG83110.1"/>
    <property type="molecule type" value="Genomic_DNA"/>
</dbReference>
<dbReference type="KEGG" id="cpf:CPF_2387"/>
<dbReference type="Proteomes" id="UP000001823">
    <property type="component" value="Chromosome"/>
</dbReference>
<accession>A0A0H2YQE3</accession>
<evidence type="ECO:0000313" key="3">
    <source>
        <dbReference type="Proteomes" id="UP000001823"/>
    </source>
</evidence>
<dbReference type="NCBIfam" id="TIGR03936">
    <property type="entry name" value="sam_1_link_chp"/>
    <property type="match status" value="1"/>
</dbReference>
<sequence>MKVRYLIKFTKDADIKFVSHLDLMRTIQRIVRRAELPVEYSKGFNPHMALAIAQPLSVGVYSEGDYLDLNLTEDMNEEAVKEKLNEFSANGIRFLEVSKSPVIHNVKRLPAAMALLDAANYTIKIRYNDISKAEEEVNALMAQKEIITIKRTKKGEKEADIKPFIKDFKCWTKDNYLIVNTTISCGSRENLSADLLANVIKENTSNVNEEAFVEIKRVEMYAYKGDTLVPLYKYI</sequence>
<evidence type="ECO:0000259" key="1">
    <source>
        <dbReference type="Pfam" id="PF10105"/>
    </source>
</evidence>
<dbReference type="PaxDb" id="195103-CPF_2387"/>
<dbReference type="Pfam" id="PF10105">
    <property type="entry name" value="DUF2344"/>
    <property type="match status" value="1"/>
</dbReference>
<proteinExistence type="predicted"/>
<dbReference type="AlphaFoldDB" id="A0A0H2YQE3"/>
<gene>
    <name evidence="2" type="ordered locus">CPF_2387</name>
</gene>
<evidence type="ECO:0000313" key="2">
    <source>
        <dbReference type="EMBL" id="ABG83110.1"/>
    </source>
</evidence>
<name>A0A0H2YQE3_CLOP1</name>
<reference evidence="2 3" key="1">
    <citation type="journal article" date="2006" name="Genome Res.">
        <title>Skewed genomic variability in strains of the toxigenic bacterial pathogen, Clostridium perfringens.</title>
        <authorList>
            <person name="Myers G.S."/>
            <person name="Rasko D.A."/>
            <person name="Cheung J.K."/>
            <person name="Ravel J."/>
            <person name="Seshadri R."/>
            <person name="Deboy R.T."/>
            <person name="Ren Q."/>
            <person name="Varga J."/>
            <person name="Awad M.M."/>
            <person name="Brinkac L.M."/>
            <person name="Daugherty S.C."/>
            <person name="Haft D.H."/>
            <person name="Dodson R.J."/>
            <person name="Madupu R."/>
            <person name="Nelson W.C."/>
            <person name="Rosovitz M.J."/>
            <person name="Sullivan S.A."/>
            <person name="Khouri H."/>
            <person name="Dimitrov G.I."/>
            <person name="Watkins K.L."/>
            <person name="Mulligan S."/>
            <person name="Benton J."/>
            <person name="Radune D."/>
            <person name="Fisher D.J."/>
            <person name="Atkins H.S."/>
            <person name="Hiscox T."/>
            <person name="Jost B.H."/>
            <person name="Billington S.J."/>
            <person name="Songer J.G."/>
            <person name="McClane B.A."/>
            <person name="Titball R.W."/>
            <person name="Rood J.I."/>
            <person name="Melville S.B."/>
            <person name="Paulsen I.T."/>
        </authorList>
    </citation>
    <scope>NUCLEOTIDE SEQUENCE [LARGE SCALE GENOMIC DNA]</scope>
    <source>
        <strain evidence="3">ATCC 13124 / DSM 756 / JCM 1290 / NCIMB 6125 / NCTC 8237 / S 107 / Type A</strain>
    </source>
</reference>